<dbReference type="AlphaFoldDB" id="A0AAD4I398"/>
<reference evidence="1" key="1">
    <citation type="submission" date="2023-02" db="EMBL/GenBank/DDBJ databases">
        <authorList>
            <person name="Palmer J.M."/>
        </authorList>
    </citation>
    <scope>NUCLEOTIDE SEQUENCE</scope>
    <source>
        <strain evidence="1">FW57</strain>
    </source>
</reference>
<evidence type="ECO:0000313" key="1">
    <source>
        <dbReference type="EMBL" id="KAG7293987.1"/>
    </source>
</evidence>
<comment type="caution">
    <text evidence="1">The sequence shown here is derived from an EMBL/GenBank/DDBJ whole genome shotgun (WGS) entry which is preliminary data.</text>
</comment>
<proteinExistence type="predicted"/>
<dbReference type="EMBL" id="JAHCVI010000001">
    <property type="protein sequence ID" value="KAG7293987.1"/>
    <property type="molecule type" value="Genomic_DNA"/>
</dbReference>
<gene>
    <name evidence="1" type="ORF">NEMBOFW57_004048</name>
</gene>
<sequence length="391" mass="44268">MTVQQQLRISEADGDSINALLQDYLNSAIEEEGNEQPCGKIDPYRFWVDFASESIERICSGTSPGFLHQYVVNSEKERVVLGPEERAMIRTLNSAYSVIEVWRRLVASADFKVLRGERRALRAREKYLEAERLFLRWEQEGEKRDGHAYLIVKWSLVKLSPTLNLEINTLYVKLEATTADIIIILRALYKRAEDIPATPLVRLSFHAAVLQAATGGAVFETDYQTGVVRANLASLAFGPKAVQRDELLFKDLRSMTLTRDEGAPISVSEERLVEFQKRRDIAKFRAEIQASTDKREKNRIYSQIASTIKTCTRLQLEEDRQAYFKEADRLRLQGLEPEPAPGRGGPGIVAPVAALLSRLSLRDEGEPPRVDTSTSEQYIDMQLQHLSVQAD</sequence>
<evidence type="ECO:0000313" key="2">
    <source>
        <dbReference type="Proteomes" id="UP001197093"/>
    </source>
</evidence>
<keyword evidence="2" id="KW-1185">Reference proteome</keyword>
<accession>A0AAD4I398</accession>
<name>A0AAD4I398_9PEZI</name>
<organism evidence="1 2">
    <name type="scientific">Staphylotrichum longicolle</name>
    <dbReference type="NCBI Taxonomy" id="669026"/>
    <lineage>
        <taxon>Eukaryota</taxon>
        <taxon>Fungi</taxon>
        <taxon>Dikarya</taxon>
        <taxon>Ascomycota</taxon>
        <taxon>Pezizomycotina</taxon>
        <taxon>Sordariomycetes</taxon>
        <taxon>Sordariomycetidae</taxon>
        <taxon>Sordariales</taxon>
        <taxon>Chaetomiaceae</taxon>
        <taxon>Staphylotrichum</taxon>
    </lineage>
</organism>
<protein>
    <submittedName>
        <fullName evidence="1">Uncharacterized protein</fullName>
    </submittedName>
</protein>
<dbReference type="Proteomes" id="UP001197093">
    <property type="component" value="Unassembled WGS sequence"/>
</dbReference>